<proteinExistence type="predicted"/>
<gene>
    <name evidence="2" type="ORF">Ahy_B10g103647</name>
</gene>
<dbReference type="AlphaFoldDB" id="A0A444X3Z7"/>
<dbReference type="EMBL" id="SDMP01000020">
    <property type="protein sequence ID" value="RYQ84385.1"/>
    <property type="molecule type" value="Genomic_DNA"/>
</dbReference>
<name>A0A444X3Z7_ARAHY</name>
<accession>A0A444X3Z7</accession>
<dbReference type="Proteomes" id="UP000289738">
    <property type="component" value="Chromosome B10"/>
</dbReference>
<organism evidence="2 3">
    <name type="scientific">Arachis hypogaea</name>
    <name type="common">Peanut</name>
    <dbReference type="NCBI Taxonomy" id="3818"/>
    <lineage>
        <taxon>Eukaryota</taxon>
        <taxon>Viridiplantae</taxon>
        <taxon>Streptophyta</taxon>
        <taxon>Embryophyta</taxon>
        <taxon>Tracheophyta</taxon>
        <taxon>Spermatophyta</taxon>
        <taxon>Magnoliopsida</taxon>
        <taxon>eudicotyledons</taxon>
        <taxon>Gunneridae</taxon>
        <taxon>Pentapetalae</taxon>
        <taxon>rosids</taxon>
        <taxon>fabids</taxon>
        <taxon>Fabales</taxon>
        <taxon>Fabaceae</taxon>
        <taxon>Papilionoideae</taxon>
        <taxon>50 kb inversion clade</taxon>
        <taxon>dalbergioids sensu lato</taxon>
        <taxon>Dalbergieae</taxon>
        <taxon>Pterocarpus clade</taxon>
        <taxon>Arachis</taxon>
    </lineage>
</organism>
<evidence type="ECO:0000256" key="1">
    <source>
        <dbReference type="SAM" id="MobiDB-lite"/>
    </source>
</evidence>
<reference evidence="2 3" key="1">
    <citation type="submission" date="2019-01" db="EMBL/GenBank/DDBJ databases">
        <title>Sequencing of cultivated peanut Arachis hypogaea provides insights into genome evolution and oil improvement.</title>
        <authorList>
            <person name="Chen X."/>
        </authorList>
    </citation>
    <scope>NUCLEOTIDE SEQUENCE [LARGE SCALE GENOMIC DNA]</scope>
    <source>
        <strain evidence="3">cv. Fuhuasheng</strain>
        <tissue evidence="2">Leaves</tissue>
    </source>
</reference>
<evidence type="ECO:0000313" key="3">
    <source>
        <dbReference type="Proteomes" id="UP000289738"/>
    </source>
</evidence>
<feature type="region of interest" description="Disordered" evidence="1">
    <location>
        <begin position="423"/>
        <end position="448"/>
    </location>
</feature>
<comment type="caution">
    <text evidence="2">The sequence shown here is derived from an EMBL/GenBank/DDBJ whole genome shotgun (WGS) entry which is preliminary data.</text>
</comment>
<keyword evidence="3" id="KW-1185">Reference proteome</keyword>
<evidence type="ECO:0008006" key="4">
    <source>
        <dbReference type="Google" id="ProtNLM"/>
    </source>
</evidence>
<feature type="compositionally biased region" description="Low complexity" evidence="1">
    <location>
        <begin position="373"/>
        <end position="384"/>
    </location>
</feature>
<sequence>MQLRSGKIFHVTDEMSNVNGGSTTSDSILVSVQQADVTSCSESAIGIEMGGFVPPIRFGSTNGGSNSQNPQQYSVYSRDYNLGSTSNAANSLAVYRQKVEESHHDLVNLLTQQMTTILNPMMADHESKFECLARDVERIARIVDYDYGERNNARGNIEGKLLNVHIPDLAHLAERVRQTELMKKEKENFDISKSDQIFDVLLKDKQLILPEGKTLLSVKNLKGKPFCKFHQATSHSTNSYVRFRDLIQEAIMEGRLKFDDGKKERKVDTDPFKADASFVEPCFGVNMVGMSYDFDVALDDFESQVRSVYPRARDGFLDFLVQQRIKDRDVSLCRRRSQAIRVQWIRNCQEFQKRDHLYRRNPQLGHRGPPRNQYPYYRGQARGYPRGRGGRRNSNQQKMPQMEVSKGVTPFVHSRIVFPSDGETCSKRIPSPMKMKKGKAIAESSGVNKNKEVDVDEEYFDEGDDDMVGTISIIPTEYLGEYEGDLNEDYDSEDEEVFSFIRIEDESGYFLRPTEKQMSHLHPLHITTTLSGIKVNKVLIDGGAAISLLPERMLIKVGKHPNDLVPTSCYLSSEGLSIKLRYPELGFEPTGWDCLS</sequence>
<evidence type="ECO:0000313" key="2">
    <source>
        <dbReference type="EMBL" id="RYQ84385.1"/>
    </source>
</evidence>
<protein>
    <recommendedName>
        <fullName evidence="4">Aspartic peptidase DDI1-type domain-containing protein</fullName>
    </recommendedName>
</protein>
<feature type="region of interest" description="Disordered" evidence="1">
    <location>
        <begin position="360"/>
        <end position="404"/>
    </location>
</feature>